<evidence type="ECO:0000256" key="2">
    <source>
        <dbReference type="ARBA" id="ARBA00022840"/>
    </source>
</evidence>
<sequence length="796" mass="89010">MATATIPRMSVDALLASLEYPPDFDVSHKIVDALGNMCYPEQRIDGYSDHIFRTMNRMAHVGRDDEDDQLLAAELDNILVPPQLTDMEKARLLLECETLQAGRQAIEKRDVERAQALAHKEHLLKLAAEKAAQRDRQKRKFEQIKTMIDCIIRFVAEHEQNGIPFRMEPFQLEILRGMTLGCAEKQLGHDLYKYKHLLLDMVGLASPAVARFNPEINNPRLLREVDRLFNYYNKCYMVATVPRRCGKTTIVSVVLGAMLSFMGIDIMVQAQNQNMASTIRKNVQTFMDAYRDKTWFPDKFKYKDLTGTDKSLVYHFEPGVKDKMTTAHYLASSGNSARGQNPDICVVDEAAFVGANLLVSVLPLMTVKGTKQIHISSPGSADSWISHVGDVKQENGETLAQIIDYKYKCKAHAEEDGISCVCNDIYKPDHIEIEEGVKELMNMVCDGAFEMELTGGHTLNVKPDNRPFETGALNFMMNNIPVNHTVFKQSSESLVVISIDPTWSTGTVSNIGVCTSVHTVRNGMPRIIVFGLDELDISNHVSYSSRLHELVLTTHIMVSRLMFPDLDVAIVIESNTFAESVSNLWAAVANWCLESGAQNVFAFVDKTKDVVNSQPGKMIGRQKLQQFLAFADAMRVYKIGHADVVFAVGPMVMNSFIRRLKLSEHSLKIKPQTHLTGSLASQLLHRDADTFSETVCDGKDPEQLAFSVAQQLDVDPMKIKELLFNYTGVNLNKLLAQMKKVKVISDANNQPVLDTGGKKKAAGTVDKDDILSAAFLNFLVLDEVSNPDNRLYPIRG</sequence>
<evidence type="ECO:0008006" key="7">
    <source>
        <dbReference type="Google" id="ProtNLM"/>
    </source>
</evidence>
<dbReference type="EMBL" id="DQ177346">
    <property type="protein sequence ID" value="ABF81803.1"/>
    <property type="molecule type" value="Genomic_DNA"/>
</dbReference>
<keyword evidence="1" id="KW-0547">Nucleotide-binding</keyword>
<feature type="domain" description="TcmA/NAT10 helicase" evidence="4">
    <location>
        <begin position="242"/>
        <end position="362"/>
    </location>
</feature>
<accession>A3QMK2</accession>
<dbReference type="Proteomes" id="UP000106924">
    <property type="component" value="Segment"/>
</dbReference>
<evidence type="ECO:0000313" key="5">
    <source>
        <dbReference type="EMBL" id="ABF81803.1"/>
    </source>
</evidence>
<evidence type="ECO:0000259" key="4">
    <source>
        <dbReference type="Pfam" id="PF05127"/>
    </source>
</evidence>
<dbReference type="GO" id="GO:0051276">
    <property type="term" value="P:chromosome organization"/>
    <property type="evidence" value="ECO:0007669"/>
    <property type="project" value="InterPro"/>
</dbReference>
<dbReference type="Gene3D" id="3.40.50.300">
    <property type="entry name" value="P-loop containing nucleotide triphosphate hydrolases"/>
    <property type="match status" value="1"/>
</dbReference>
<name>A3QMK2_CYHV3</name>
<evidence type="ECO:0000313" key="6">
    <source>
        <dbReference type="Proteomes" id="UP000106924"/>
    </source>
</evidence>
<feature type="domain" description="Probable DNA packing protein C-terminal" evidence="3">
    <location>
        <begin position="366"/>
        <end position="637"/>
    </location>
</feature>
<evidence type="ECO:0000256" key="1">
    <source>
        <dbReference type="ARBA" id="ARBA00022741"/>
    </source>
</evidence>
<dbReference type="Pfam" id="PF05127">
    <property type="entry name" value="NAT10_TcmA_helicase"/>
    <property type="match status" value="1"/>
</dbReference>
<organism evidence="5 6">
    <name type="scientific">Cyprinid herpesvirus 3</name>
    <name type="common">CyHV-3</name>
    <dbReference type="NCBI Taxonomy" id="180230"/>
    <lineage>
        <taxon>Viruses</taxon>
        <taxon>Duplodnaviria</taxon>
        <taxon>Heunggongvirae</taxon>
        <taxon>Peploviricota</taxon>
        <taxon>Herviviricetes</taxon>
        <taxon>Herpesvirales</taxon>
        <taxon>Alloherpesviridae</taxon>
        <taxon>Cyvirus</taxon>
        <taxon>Cyvirus cyprinidallo3</taxon>
    </lineage>
</organism>
<dbReference type="InterPro" id="IPR007807">
    <property type="entry name" value="TcmA/NAT10_helicase"/>
</dbReference>
<dbReference type="InterPro" id="IPR003498">
    <property type="entry name" value="DNA_pack_C"/>
</dbReference>
<reference evidence="5 6" key="1">
    <citation type="journal article" date="2007" name="J. Virol.">
        <title>Genome sequences of three koi herpesvirus isolates representing the expanding distribution of an emerging disease threatening koi and common carp worldwide.</title>
        <authorList>
            <person name="Aoki T."/>
            <person name="Hirono I."/>
            <person name="Kurokawa K."/>
            <person name="Fukuda H."/>
            <person name="Nahary R."/>
            <person name="Eldar A."/>
            <person name="Davison A.J."/>
            <person name="Waltzek T.B."/>
            <person name="Bercovier H."/>
            <person name="Hedrick R.P."/>
        </authorList>
    </citation>
    <scope>NUCLEOTIDE SEQUENCE [LARGE SCALE GENOMIC DNA]</scope>
    <source>
        <strain evidence="5">KHV-I</strain>
    </source>
</reference>
<evidence type="ECO:0000259" key="3">
    <source>
        <dbReference type="Pfam" id="PF02499"/>
    </source>
</evidence>
<dbReference type="InterPro" id="IPR027417">
    <property type="entry name" value="P-loop_NTPase"/>
</dbReference>
<dbReference type="Pfam" id="PF02499">
    <property type="entry name" value="DNA_pack_C"/>
    <property type="match status" value="1"/>
</dbReference>
<keyword evidence="2" id="KW-0067">ATP-binding</keyword>
<proteinExistence type="predicted"/>
<protein>
    <recommendedName>
        <fullName evidence="7">DNA packaging terminase subunit 1</fullName>
    </recommendedName>
</protein>
<dbReference type="GO" id="GO:0005524">
    <property type="term" value="F:ATP binding"/>
    <property type="evidence" value="ECO:0007669"/>
    <property type="project" value="UniProtKB-KW"/>
</dbReference>